<evidence type="ECO:0000256" key="5">
    <source>
        <dbReference type="ARBA" id="ARBA00022737"/>
    </source>
</evidence>
<dbReference type="Pfam" id="PF00400">
    <property type="entry name" value="WD40"/>
    <property type="match status" value="2"/>
</dbReference>
<proteinExistence type="inferred from homology"/>
<keyword evidence="2" id="KW-0963">Cytoplasm</keyword>
<dbReference type="GO" id="GO:0030488">
    <property type="term" value="P:tRNA methylation"/>
    <property type="evidence" value="ECO:0007669"/>
    <property type="project" value="TreeGrafter"/>
</dbReference>
<evidence type="ECO:0000256" key="3">
    <source>
        <dbReference type="ARBA" id="ARBA00022574"/>
    </source>
</evidence>
<keyword evidence="5" id="KW-0677">Repeat</keyword>
<keyword evidence="9" id="KW-1185">Reference proteome</keyword>
<comment type="similarity">
    <text evidence="6">Belongs to the WD repeat WDR6 family.</text>
</comment>
<dbReference type="GeneID" id="26841556"/>
<sequence>MGSLYSPKGSLNSISSVNESLFQVLQHYGPVTALKIHANYVICGYGSILKIFKIENNCVHKLVYSQQILNRNKVNNISVSPCGTRIILSGGRSFIVLNMNDLLNTTNASSKEKAINEWITSTEFLDKDTVLLLTSHNIVYKIDVSDMETCQNFEIVDKIHCNEKSILYTGSIRIIGQKALIAAGTVMGGVIIWDLDSRQILHNLTDHEGSIFGVKIDSEGKYIISCSDDRSIKLYDFQTGQLLATGWGHGSRIWNLEFFKCQDLLKIFSTGEDCTARIWKYDSGNPNLRLLDVSECHLGKHVWSGDLDDSTLQLSVTGGADGRIRLHDLTLLTNTSKDSYTLETIAKEIGIVFEKNEIIKQYFELPELNLLIVLTSNGKLLTLNQKKKSWELIKLSNEEVDMFRNFGLVRGFIDINVVIICSRSGDLLVLKFDANSQKPLSKTLFHDEHLNGNKVTNFMTSYDKEKDDFCVLIDCPNPKVPFILRKFKSQNNTLVCNGIIHLEQPAQTSFTTTCMTFDSENKILILGSRYVSFAIYDLNTDKDLIQLNSLFKKLSKGDTITSVSIVLSRTDCIRILITVRDGIYMLVELTKKNDSFSCEVIHRNKLSKGFVEGGFLYNDELIVYGFKSSYFYIWNETKQMEIASELCGGAHRQWELFKYKDFMSEIKFVYISKSTLHIKSFRQRFNDGSYGLINNGTHGREIRDIAVSPHISSDDGSRLILTASEDTTIKLGKLFANGEIRNYWSLNEHISGLQRINFLNETFVGSSAANEEFFVWKLNKLDTGIPTITKYATLKPSQANPDLRIMDFDSYPFANGFIVSTVYSDSNLKIWYFDCISGKFHLVANDFYTTCCILNVNFLKFNDGAKIYIMIGTTDGCLSIWDISKILNDIDIESLEVQKLGTMIIKQQLHQNGIKAVLNLPDMQNGYKVFTGGDDNSLIYSSLRFEGENEELVLKTNCFIEEAASSTITSISFGERNRIVVTSVDQIVRLWEFDESSLTCSSARYTTIADTGCSDTTRFDNKNIVVVGGAGLSSWSF</sequence>
<dbReference type="SUPFAM" id="SSF101908">
    <property type="entry name" value="Putative isomerase YbhE"/>
    <property type="match status" value="1"/>
</dbReference>
<dbReference type="PROSITE" id="PS50294">
    <property type="entry name" value="WD_REPEATS_REGION"/>
    <property type="match status" value="1"/>
</dbReference>
<dbReference type="InterPro" id="IPR036322">
    <property type="entry name" value="WD40_repeat_dom_sf"/>
</dbReference>
<accession>A0A0V1PUD9</accession>
<feature type="repeat" description="WD" evidence="7">
    <location>
        <begin position="204"/>
        <end position="245"/>
    </location>
</feature>
<keyword evidence="4" id="KW-0819">tRNA processing</keyword>
<dbReference type="RefSeq" id="XP_015465803.1">
    <property type="nucleotide sequence ID" value="XM_015613376.1"/>
</dbReference>
<evidence type="ECO:0000256" key="1">
    <source>
        <dbReference type="ARBA" id="ARBA00004496"/>
    </source>
</evidence>
<dbReference type="PANTHER" id="PTHR14344:SF3">
    <property type="entry name" value="WD REPEAT-CONTAINING PROTEIN 6"/>
    <property type="match status" value="1"/>
</dbReference>
<dbReference type="GO" id="GO:0005737">
    <property type="term" value="C:cytoplasm"/>
    <property type="evidence" value="ECO:0007669"/>
    <property type="project" value="UniProtKB-SubCell"/>
</dbReference>
<dbReference type="InterPro" id="IPR001680">
    <property type="entry name" value="WD40_rpt"/>
</dbReference>
<reference evidence="8 9" key="1">
    <citation type="submission" date="2015-11" db="EMBL/GenBank/DDBJ databases">
        <title>The genome of Debaryomyces fabryi.</title>
        <authorList>
            <person name="Tafer H."/>
            <person name="Lopandic K."/>
        </authorList>
    </citation>
    <scope>NUCLEOTIDE SEQUENCE [LARGE SCALE GENOMIC DNA]</scope>
    <source>
        <strain evidence="8 9">CBS 789</strain>
    </source>
</reference>
<protein>
    <submittedName>
        <fullName evidence="8">Uncharacterized protein</fullName>
    </submittedName>
</protein>
<evidence type="ECO:0000256" key="7">
    <source>
        <dbReference type="PROSITE-ProRule" id="PRU00221"/>
    </source>
</evidence>
<dbReference type="SUPFAM" id="SSF50978">
    <property type="entry name" value="WD40 repeat-like"/>
    <property type="match status" value="2"/>
</dbReference>
<gene>
    <name evidence="8" type="ORF">AC631_04547</name>
</gene>
<evidence type="ECO:0000313" key="8">
    <source>
        <dbReference type="EMBL" id="KRZ99700.1"/>
    </source>
</evidence>
<evidence type="ECO:0000256" key="2">
    <source>
        <dbReference type="ARBA" id="ARBA00022490"/>
    </source>
</evidence>
<evidence type="ECO:0000256" key="4">
    <source>
        <dbReference type="ARBA" id="ARBA00022694"/>
    </source>
</evidence>
<comment type="caution">
    <text evidence="8">The sequence shown here is derived from an EMBL/GenBank/DDBJ whole genome shotgun (WGS) entry which is preliminary data.</text>
</comment>
<organism evidence="8 9">
    <name type="scientific">Debaryomyces fabryi</name>
    <dbReference type="NCBI Taxonomy" id="58627"/>
    <lineage>
        <taxon>Eukaryota</taxon>
        <taxon>Fungi</taxon>
        <taxon>Dikarya</taxon>
        <taxon>Ascomycota</taxon>
        <taxon>Saccharomycotina</taxon>
        <taxon>Pichiomycetes</taxon>
        <taxon>Debaryomycetaceae</taxon>
        <taxon>Debaryomyces</taxon>
    </lineage>
</organism>
<dbReference type="PROSITE" id="PS50082">
    <property type="entry name" value="WD_REPEATS_2"/>
    <property type="match status" value="1"/>
</dbReference>
<evidence type="ECO:0000313" key="9">
    <source>
        <dbReference type="Proteomes" id="UP000054251"/>
    </source>
</evidence>
<dbReference type="PANTHER" id="PTHR14344">
    <property type="entry name" value="WD REPEAT PROTEIN"/>
    <property type="match status" value="1"/>
</dbReference>
<dbReference type="InterPro" id="IPR051973">
    <property type="entry name" value="tRNA_Anticodon_Mtase-Reg"/>
</dbReference>
<dbReference type="Gene3D" id="2.130.10.10">
    <property type="entry name" value="YVTN repeat-like/Quinoprotein amine dehydrogenase"/>
    <property type="match status" value="3"/>
</dbReference>
<dbReference type="InterPro" id="IPR015943">
    <property type="entry name" value="WD40/YVTN_repeat-like_dom_sf"/>
</dbReference>
<comment type="subcellular location">
    <subcellularLocation>
        <location evidence="1">Cytoplasm</location>
    </subcellularLocation>
</comment>
<dbReference type="SMART" id="SM00320">
    <property type="entry name" value="WD40"/>
    <property type="match status" value="8"/>
</dbReference>
<name>A0A0V1PUD9_9ASCO</name>
<evidence type="ECO:0000256" key="6">
    <source>
        <dbReference type="ARBA" id="ARBA00038255"/>
    </source>
</evidence>
<keyword evidence="3 7" id="KW-0853">WD repeat</keyword>
<dbReference type="EMBL" id="LMYN01000125">
    <property type="protein sequence ID" value="KRZ99700.1"/>
    <property type="molecule type" value="Genomic_DNA"/>
</dbReference>
<dbReference type="Proteomes" id="UP000054251">
    <property type="component" value="Unassembled WGS sequence"/>
</dbReference>
<dbReference type="OrthoDB" id="66881at2759"/>
<dbReference type="AlphaFoldDB" id="A0A0V1PUD9"/>